<organism evidence="2 3">
    <name type="scientific">Priestia megaterium</name>
    <name type="common">Bacillus megaterium</name>
    <dbReference type="NCBI Taxonomy" id="1404"/>
    <lineage>
        <taxon>Bacteria</taxon>
        <taxon>Bacillati</taxon>
        <taxon>Bacillota</taxon>
        <taxon>Bacilli</taxon>
        <taxon>Bacillales</taxon>
        <taxon>Bacillaceae</taxon>
        <taxon>Priestia</taxon>
    </lineage>
</organism>
<dbReference type="EMBL" id="CP051128">
    <property type="protein sequence ID" value="QIZ09367.1"/>
    <property type="molecule type" value="Genomic_DNA"/>
</dbReference>
<proteinExistence type="predicted"/>
<reference evidence="2 3" key="1">
    <citation type="submission" date="2020-04" db="EMBL/GenBank/DDBJ databases">
        <title>Genome-Wide Identification of 5-Methylcytosine Sites in Bacterial Genomes By High-Throughput Sequencing of MspJI Restriction Fragments.</title>
        <authorList>
            <person name="Wu V."/>
        </authorList>
    </citation>
    <scope>NUCLEOTIDE SEQUENCE [LARGE SCALE GENOMIC DNA]</scope>
    <source>
        <strain evidence="2 3">S2</strain>
    </source>
</reference>
<gene>
    <name evidence="2" type="ORF">HFZ78_23910</name>
</gene>
<feature type="region of interest" description="Disordered" evidence="1">
    <location>
        <begin position="36"/>
        <end position="60"/>
    </location>
</feature>
<evidence type="ECO:0000313" key="3">
    <source>
        <dbReference type="Proteomes" id="UP000501868"/>
    </source>
</evidence>
<evidence type="ECO:0000313" key="2">
    <source>
        <dbReference type="EMBL" id="QIZ09367.1"/>
    </source>
</evidence>
<dbReference type="Proteomes" id="UP000501868">
    <property type="component" value="Chromosome"/>
</dbReference>
<sequence length="71" mass="8150">METSFHGLKVAKSSTGYFVGRFFQVDEASTKFVRLTDEQQTRSHPVDRSHDGRSSRKERGVDLSRLKVIIH</sequence>
<accession>A0A6H1P7J9</accession>
<evidence type="ECO:0000256" key="1">
    <source>
        <dbReference type="SAM" id="MobiDB-lite"/>
    </source>
</evidence>
<dbReference type="AlphaFoldDB" id="A0A6H1P7J9"/>
<name>A0A6H1P7J9_PRIMG</name>
<protein>
    <submittedName>
        <fullName evidence="2">Uncharacterized protein</fullName>
    </submittedName>
</protein>
<reference evidence="2 3" key="2">
    <citation type="submission" date="2020-04" db="EMBL/GenBank/DDBJ databases">
        <authorList>
            <person name="Fomenkov A."/>
            <person name="Anton B.P."/>
            <person name="Roberts R.J."/>
        </authorList>
    </citation>
    <scope>NUCLEOTIDE SEQUENCE [LARGE SCALE GENOMIC DNA]</scope>
    <source>
        <strain evidence="2 3">S2</strain>
    </source>
</reference>